<accession>B6QW82</accession>
<keyword evidence="2" id="KW-1185">Reference proteome</keyword>
<name>B6QW82_TALMQ</name>
<reference evidence="2" key="1">
    <citation type="journal article" date="2015" name="Genome Announc.">
        <title>Genome sequence of the AIDS-associated pathogen Penicillium marneffei (ATCC18224) and its near taxonomic relative Talaromyces stipitatus (ATCC10500).</title>
        <authorList>
            <person name="Nierman W.C."/>
            <person name="Fedorova-Abrams N.D."/>
            <person name="Andrianopoulos A."/>
        </authorList>
    </citation>
    <scope>NUCLEOTIDE SEQUENCE [LARGE SCALE GENOMIC DNA]</scope>
    <source>
        <strain evidence="2">ATCC 18224 / CBS 334.59 / QM 7333</strain>
    </source>
</reference>
<sequence>MCDVLWFWESKPDTSTPDFVWAAENKPHMMVSIANMYEGDDDSLSVNEIRVIVSLMIVRLINNSFRDENIAPIQAFSFMRNRQGRILQAHMKDNGLVIRRSKLFAFSGGHDAPFNLFLRHMVGNLQGSTRILDILQIKCDFSGARIDMRINESAVFAED</sequence>
<dbReference type="EMBL" id="DS995906">
    <property type="protein sequence ID" value="EEA19210.1"/>
    <property type="molecule type" value="Genomic_DNA"/>
</dbReference>
<organism evidence="1 2">
    <name type="scientific">Talaromyces marneffei (strain ATCC 18224 / CBS 334.59 / QM 7333)</name>
    <name type="common">Penicillium marneffei</name>
    <dbReference type="NCBI Taxonomy" id="441960"/>
    <lineage>
        <taxon>Eukaryota</taxon>
        <taxon>Fungi</taxon>
        <taxon>Dikarya</taxon>
        <taxon>Ascomycota</taxon>
        <taxon>Pezizomycotina</taxon>
        <taxon>Eurotiomycetes</taxon>
        <taxon>Eurotiomycetidae</taxon>
        <taxon>Eurotiales</taxon>
        <taxon>Trichocomaceae</taxon>
        <taxon>Talaromyces</taxon>
        <taxon>Talaromyces sect. Talaromyces</taxon>
    </lineage>
</organism>
<dbReference type="AlphaFoldDB" id="B6QW82"/>
<dbReference type="VEuPathDB" id="FungiDB:PMAA_014700"/>
<dbReference type="Proteomes" id="UP000001294">
    <property type="component" value="Unassembled WGS sequence"/>
</dbReference>
<dbReference type="PhylomeDB" id="B6QW82"/>
<dbReference type="HOGENOM" id="CLU_1661383_0_0_1"/>
<evidence type="ECO:0000313" key="1">
    <source>
        <dbReference type="EMBL" id="EEA19210.1"/>
    </source>
</evidence>
<gene>
    <name evidence="1" type="ORF">PMAA_014700</name>
</gene>
<evidence type="ECO:0000313" key="2">
    <source>
        <dbReference type="Proteomes" id="UP000001294"/>
    </source>
</evidence>
<protein>
    <submittedName>
        <fullName evidence="1">Uncharacterized protein</fullName>
    </submittedName>
</protein>
<proteinExistence type="predicted"/>